<dbReference type="PATRIC" id="fig|1002364.3.peg.364"/>
<proteinExistence type="predicted"/>
<dbReference type="Proteomes" id="UP000005959">
    <property type="component" value="Unassembled WGS sequence"/>
</dbReference>
<evidence type="ECO:0000313" key="2">
    <source>
        <dbReference type="Proteomes" id="UP000005959"/>
    </source>
</evidence>
<dbReference type="EMBL" id="AGCI01000008">
    <property type="protein sequence ID" value="EHM47940.1"/>
    <property type="molecule type" value="Genomic_DNA"/>
</dbReference>
<name>G9Y1H3_HAFAL</name>
<evidence type="ECO:0000313" key="1">
    <source>
        <dbReference type="EMBL" id="EHM47940.1"/>
    </source>
</evidence>
<dbReference type="AlphaFoldDB" id="G9Y1H3"/>
<protein>
    <submittedName>
        <fullName evidence="1">Uncharacterized protein</fullName>
    </submittedName>
</protein>
<sequence>MSTSGGGSRHCQRVRESVHHNEVHCCLGANRNVEEEHDGRDGLQQYIRLMMMKLIIMLLFLA</sequence>
<organism evidence="1 2">
    <name type="scientific">Hafnia alvei ATCC 51873</name>
    <dbReference type="NCBI Taxonomy" id="1002364"/>
    <lineage>
        <taxon>Bacteria</taxon>
        <taxon>Pseudomonadati</taxon>
        <taxon>Pseudomonadota</taxon>
        <taxon>Gammaproteobacteria</taxon>
        <taxon>Enterobacterales</taxon>
        <taxon>Hafniaceae</taxon>
        <taxon>Hafnia</taxon>
    </lineage>
</organism>
<dbReference type="HOGENOM" id="CLU_2897916_0_0_6"/>
<reference evidence="1 2" key="1">
    <citation type="submission" date="2011-08" db="EMBL/GenBank/DDBJ databases">
        <authorList>
            <person name="Weinstock G."/>
            <person name="Sodergren E."/>
            <person name="Clifton S."/>
            <person name="Fulton L."/>
            <person name="Fulton B."/>
            <person name="Courtney L."/>
            <person name="Fronick C."/>
            <person name="Harrison M."/>
            <person name="Strong C."/>
            <person name="Farmer C."/>
            <person name="Delahaunty K."/>
            <person name="Markovic C."/>
            <person name="Hall O."/>
            <person name="Minx P."/>
            <person name="Tomlinson C."/>
            <person name="Mitreva M."/>
            <person name="Hou S."/>
            <person name="Chen J."/>
            <person name="Wollam A."/>
            <person name="Pepin K.H."/>
            <person name="Johnson M."/>
            <person name="Bhonagiri V."/>
            <person name="Zhang X."/>
            <person name="Suruliraj S."/>
            <person name="Warren W."/>
            <person name="Chinwalla A."/>
            <person name="Mardis E.R."/>
            <person name="Wilson R.K."/>
        </authorList>
    </citation>
    <scope>NUCLEOTIDE SEQUENCE [LARGE SCALE GENOMIC DNA]</scope>
    <source>
        <strain evidence="1 2">ATCC 51873</strain>
    </source>
</reference>
<gene>
    <name evidence="1" type="ORF">HMPREF0454_00401</name>
</gene>
<comment type="caution">
    <text evidence="1">The sequence shown here is derived from an EMBL/GenBank/DDBJ whole genome shotgun (WGS) entry which is preliminary data.</text>
</comment>
<accession>G9Y1H3</accession>